<comment type="caution">
    <text evidence="2">The sequence shown here is derived from an EMBL/GenBank/DDBJ whole genome shotgun (WGS) entry which is preliminary data.</text>
</comment>
<dbReference type="InterPro" id="IPR051699">
    <property type="entry name" value="Rpn/YhgA-like_nuclease"/>
</dbReference>
<reference evidence="2" key="1">
    <citation type="submission" date="2022-06" db="EMBL/GenBank/DDBJ databases">
        <title>Dynamics of rice microbiomes reveals core vertical transmitted seed endophytes.</title>
        <authorList>
            <person name="Liao K."/>
            <person name="Zhang X."/>
        </authorList>
    </citation>
    <scope>NUCLEOTIDE SEQUENCE</scope>
    <source>
        <strain evidence="2">JT1-17</strain>
    </source>
</reference>
<gene>
    <name evidence="2" type="ORF">NB703_001811</name>
</gene>
<dbReference type="GO" id="GO:1990238">
    <property type="term" value="F:double-stranded DNA endonuclease activity"/>
    <property type="evidence" value="ECO:0007669"/>
    <property type="project" value="TreeGrafter"/>
</dbReference>
<dbReference type="EC" id="3.1.21.-" evidence="2"/>
<dbReference type="GO" id="GO:0006310">
    <property type="term" value="P:DNA recombination"/>
    <property type="evidence" value="ECO:0007669"/>
    <property type="project" value="TreeGrafter"/>
</dbReference>
<dbReference type="PANTHER" id="PTHR34611">
    <property type="match status" value="1"/>
</dbReference>
<evidence type="ECO:0000313" key="3">
    <source>
        <dbReference type="Proteomes" id="UP001208888"/>
    </source>
</evidence>
<evidence type="ECO:0000259" key="1">
    <source>
        <dbReference type="Pfam" id="PF04754"/>
    </source>
</evidence>
<feature type="domain" description="Transposase (putative) YhgA-like" evidence="1">
    <location>
        <begin position="1"/>
        <end position="96"/>
    </location>
</feature>
<dbReference type="Proteomes" id="UP001208888">
    <property type="component" value="Unassembled WGS sequence"/>
</dbReference>
<dbReference type="EMBL" id="JANFVX010000005">
    <property type="protein sequence ID" value="MCW0343718.1"/>
    <property type="molecule type" value="Genomic_DNA"/>
</dbReference>
<dbReference type="PANTHER" id="PTHR34611:SF4">
    <property type="entry name" value="RECOMBINATION-PROMOTING NUCLEASE PSLT051"/>
    <property type="match status" value="1"/>
</dbReference>
<proteinExistence type="predicted"/>
<evidence type="ECO:0000313" key="2">
    <source>
        <dbReference type="EMBL" id="MCW0343718.1"/>
    </source>
</evidence>
<protein>
    <submittedName>
        <fullName evidence="2">Recombination-promoting nuclease RpnA</fullName>
        <ecNumber evidence="2">3.1.21.-</ecNumber>
    </submittedName>
</protein>
<name>A0AAJ1CY82_PANAN</name>
<dbReference type="AlphaFoldDB" id="A0AAJ1CY82"/>
<sequence length="141" mass="16119">MQRHLEAGHKALPLVIPVLFYRGRRRPYPYSTCWRDEFTHPALAGKLYSTRFPLVDVTVISDDKIAVHCSMAALALLQKPIHQRDLADRMDRLVPVRLSGYLSSSRVVSLVHYIMQAGKPRPSRLSFRNSPCGCRNMETRS</sequence>
<keyword evidence="2" id="KW-0378">Hydrolase</keyword>
<accession>A0AAJ1CY82</accession>
<dbReference type="InterPro" id="IPR006842">
    <property type="entry name" value="Transposase_31"/>
</dbReference>
<dbReference type="Pfam" id="PF04754">
    <property type="entry name" value="Transposase_31"/>
    <property type="match status" value="1"/>
</dbReference>
<organism evidence="2 3">
    <name type="scientific">Pantoea ananas</name>
    <name type="common">Erwinia uredovora</name>
    <dbReference type="NCBI Taxonomy" id="553"/>
    <lineage>
        <taxon>Bacteria</taxon>
        <taxon>Pseudomonadati</taxon>
        <taxon>Pseudomonadota</taxon>
        <taxon>Gammaproteobacteria</taxon>
        <taxon>Enterobacterales</taxon>
        <taxon>Erwiniaceae</taxon>
        <taxon>Pantoea</taxon>
    </lineage>
</organism>